<dbReference type="GO" id="GO:0004751">
    <property type="term" value="F:ribose-5-phosphate isomerase activity"/>
    <property type="evidence" value="ECO:0007669"/>
    <property type="project" value="UniProtKB-EC"/>
</dbReference>
<evidence type="ECO:0000313" key="10">
    <source>
        <dbReference type="EMBL" id="CDR46672.1"/>
    </source>
</evidence>
<dbReference type="EMBL" id="LK052910">
    <property type="protein sequence ID" value="CDR46672.1"/>
    <property type="molecule type" value="Genomic_DNA"/>
</dbReference>
<dbReference type="Gene3D" id="3.30.70.260">
    <property type="match status" value="1"/>
</dbReference>
<dbReference type="SUPFAM" id="SSF100950">
    <property type="entry name" value="NagB/RpiA/CoA transferase-like"/>
    <property type="match status" value="1"/>
</dbReference>
<dbReference type="InterPro" id="IPR037171">
    <property type="entry name" value="NagB/RpiA_transferase-like"/>
</dbReference>
<dbReference type="PANTHER" id="PTHR11934:SF0">
    <property type="entry name" value="RIBOSE-5-PHOSPHATE ISOMERASE"/>
    <property type="match status" value="1"/>
</dbReference>
<dbReference type="InterPro" id="IPR004788">
    <property type="entry name" value="Ribose5P_isomerase_type_A"/>
</dbReference>
<dbReference type="Gene3D" id="3.40.50.1360">
    <property type="match status" value="1"/>
</dbReference>
<dbReference type="PANTHER" id="PTHR11934">
    <property type="entry name" value="RIBOSE-5-PHOSPHATE ISOMERASE"/>
    <property type="match status" value="1"/>
</dbReference>
<dbReference type="VEuPathDB" id="FungiDB:BON22_1067"/>
<comment type="similarity">
    <text evidence="3">Belongs to the ribose 5-phosphate isomerase family.</text>
</comment>
<proteinExistence type="inferred from homology"/>
<dbReference type="PhylomeDB" id="A0A061BFL0"/>
<evidence type="ECO:0000256" key="7">
    <source>
        <dbReference type="ARBA" id="ARBA00029734"/>
    </source>
</evidence>
<dbReference type="FunFam" id="3.40.50.1360:FF:000014">
    <property type="entry name" value="Ribose 5-phosphate isomerase"/>
    <property type="match status" value="1"/>
</dbReference>
<dbReference type="Pfam" id="PF06026">
    <property type="entry name" value="Rib_5-P_isom_A"/>
    <property type="match status" value="1"/>
</dbReference>
<dbReference type="GO" id="GO:0005737">
    <property type="term" value="C:cytoplasm"/>
    <property type="evidence" value="ECO:0007669"/>
    <property type="project" value="TreeGrafter"/>
</dbReference>
<evidence type="ECO:0000256" key="5">
    <source>
        <dbReference type="ARBA" id="ARBA00019150"/>
    </source>
</evidence>
<keyword evidence="6" id="KW-0413">Isomerase</keyword>
<evidence type="ECO:0000256" key="6">
    <source>
        <dbReference type="ARBA" id="ARBA00023235"/>
    </source>
</evidence>
<dbReference type="OrthoDB" id="1555531at2759"/>
<dbReference type="EC" id="5.3.1.6" evidence="4"/>
<evidence type="ECO:0000256" key="9">
    <source>
        <dbReference type="SAM" id="MobiDB-lite"/>
    </source>
</evidence>
<dbReference type="FunFam" id="3.30.70.260:FF:000018">
    <property type="entry name" value="Ribose-5-phosphate isomerase A"/>
    <property type="match status" value="1"/>
</dbReference>
<name>A0A061BFL0_CYBFA</name>
<sequence length="301" mass="33094">MIQFAPDCSAPPRLKSDKDHHQHLGISHKCMLRLCRARHLHTFHHLRRMPLTDYSNLKPLGDLTEESKRLAAYKAVDDNFPPSAKVIGIGSGSTVVYVAERIGQRDDKLNYVCIPTGFQSKGLILDNGLQLGSIEQYPNIDIAFDGADEVDTQVNAIKGGGACLFQEKLVAYSAKKFILVADFRKKSKDYLGVNWTKGVPIEVVPSSYIYVQNQLKQLGAEKITLRQGGSAKAGPVITDNNNFLIDAHFGSIKDPKGLHEKLINIVGVVETGLFLDHPDKAYIGEQDGSVTVRSKEGDVAL</sequence>
<dbReference type="NCBIfam" id="NF001924">
    <property type="entry name" value="PRK00702.1"/>
    <property type="match status" value="1"/>
</dbReference>
<comment type="catalytic activity">
    <reaction evidence="1">
        <text>aldehydo-D-ribose 5-phosphate = D-ribulose 5-phosphate</text>
        <dbReference type="Rhea" id="RHEA:14657"/>
        <dbReference type="ChEBI" id="CHEBI:58121"/>
        <dbReference type="ChEBI" id="CHEBI:58273"/>
        <dbReference type="EC" id="5.3.1.6"/>
    </reaction>
</comment>
<dbReference type="GO" id="GO:0006014">
    <property type="term" value="P:D-ribose metabolic process"/>
    <property type="evidence" value="ECO:0007669"/>
    <property type="project" value="TreeGrafter"/>
</dbReference>
<evidence type="ECO:0000256" key="4">
    <source>
        <dbReference type="ARBA" id="ARBA00011959"/>
    </source>
</evidence>
<comment type="pathway">
    <text evidence="2">Carbohydrate degradation; pentose phosphate pathway; D-ribose 5-phosphate from D-ribulose 5-phosphate (non-oxidative stage): step 1/1.</text>
</comment>
<reference evidence="10" key="1">
    <citation type="journal article" date="2014" name="Genome Announc.">
        <title>Genome sequence of the yeast Cyberlindnera fabianii (Hansenula fabianii).</title>
        <authorList>
            <person name="Freel K.C."/>
            <person name="Sarilar V."/>
            <person name="Neuveglise C."/>
            <person name="Devillers H."/>
            <person name="Friedrich A."/>
            <person name="Schacherer J."/>
        </authorList>
    </citation>
    <scope>NUCLEOTIDE SEQUENCE</scope>
    <source>
        <strain evidence="10">YJS4271</strain>
    </source>
</reference>
<organism evidence="10">
    <name type="scientific">Cyberlindnera fabianii</name>
    <name type="common">Yeast</name>
    <name type="synonym">Hansenula fabianii</name>
    <dbReference type="NCBI Taxonomy" id="36022"/>
    <lineage>
        <taxon>Eukaryota</taxon>
        <taxon>Fungi</taxon>
        <taxon>Dikarya</taxon>
        <taxon>Ascomycota</taxon>
        <taxon>Saccharomycotina</taxon>
        <taxon>Saccharomycetes</taxon>
        <taxon>Phaffomycetales</taxon>
        <taxon>Phaffomycetaceae</taxon>
        <taxon>Cyberlindnera</taxon>
    </lineage>
</organism>
<gene>
    <name evidence="10" type="ORF">CYFA0S_25e00738g</name>
</gene>
<dbReference type="CDD" id="cd01398">
    <property type="entry name" value="RPI_A"/>
    <property type="match status" value="1"/>
</dbReference>
<evidence type="ECO:0000256" key="1">
    <source>
        <dbReference type="ARBA" id="ARBA00001713"/>
    </source>
</evidence>
<dbReference type="GO" id="GO:0009052">
    <property type="term" value="P:pentose-phosphate shunt, non-oxidative branch"/>
    <property type="evidence" value="ECO:0007669"/>
    <property type="project" value="InterPro"/>
</dbReference>
<dbReference type="NCBIfam" id="TIGR00021">
    <property type="entry name" value="rpiA"/>
    <property type="match status" value="1"/>
</dbReference>
<evidence type="ECO:0000256" key="2">
    <source>
        <dbReference type="ARBA" id="ARBA00004988"/>
    </source>
</evidence>
<feature type="region of interest" description="Disordered" evidence="9">
    <location>
        <begin position="1"/>
        <end position="20"/>
    </location>
</feature>
<evidence type="ECO:0000256" key="8">
    <source>
        <dbReference type="ARBA" id="ARBA00032273"/>
    </source>
</evidence>
<accession>A0A061BFL0</accession>
<dbReference type="AlphaFoldDB" id="A0A061BFL0"/>
<dbReference type="UniPathway" id="UPA00115">
    <property type="reaction ID" value="UER00412"/>
</dbReference>
<evidence type="ECO:0000256" key="3">
    <source>
        <dbReference type="ARBA" id="ARBA00008088"/>
    </source>
</evidence>
<dbReference type="SUPFAM" id="SSF75445">
    <property type="entry name" value="D-ribose-5-phosphate isomerase (RpiA), lid domain"/>
    <property type="match status" value="1"/>
</dbReference>
<protein>
    <recommendedName>
        <fullName evidence="5">Ribose-5-phosphate isomerase</fullName>
        <ecNumber evidence="4">5.3.1.6</ecNumber>
    </recommendedName>
    <alternativeName>
        <fullName evidence="8">D-ribose-5-phosphate ketol-isomerase</fullName>
    </alternativeName>
    <alternativeName>
        <fullName evidence="7">Phosphoriboisomerase</fullName>
    </alternativeName>
</protein>